<dbReference type="GO" id="GO:0016020">
    <property type="term" value="C:membrane"/>
    <property type="evidence" value="ECO:0007669"/>
    <property type="project" value="UniProtKB-SubCell"/>
</dbReference>
<feature type="transmembrane region" description="Helical" evidence="5">
    <location>
        <begin position="165"/>
        <end position="187"/>
    </location>
</feature>
<evidence type="ECO:0000256" key="4">
    <source>
        <dbReference type="ARBA" id="ARBA00023136"/>
    </source>
</evidence>
<dbReference type="PANTHER" id="PTHR11785">
    <property type="entry name" value="AMINO ACID TRANSPORTER"/>
    <property type="match status" value="1"/>
</dbReference>
<evidence type="ECO:0000256" key="5">
    <source>
        <dbReference type="SAM" id="Phobius"/>
    </source>
</evidence>
<evidence type="ECO:0000313" key="6">
    <source>
        <dbReference type="EMBL" id="CAA9358069.1"/>
    </source>
</evidence>
<accession>A0A6J4MKX8</accession>
<reference evidence="6" key="1">
    <citation type="submission" date="2020-02" db="EMBL/GenBank/DDBJ databases">
        <authorList>
            <person name="Meier V. D."/>
        </authorList>
    </citation>
    <scope>NUCLEOTIDE SEQUENCE</scope>
    <source>
        <strain evidence="6">AVDCRST_MAG40</strain>
    </source>
</reference>
<name>A0A6J4MKX8_9BACT</name>
<comment type="subcellular location">
    <subcellularLocation>
        <location evidence="1">Membrane</location>
        <topology evidence="1">Multi-pass membrane protein</topology>
    </subcellularLocation>
</comment>
<keyword evidence="4 5" id="KW-0472">Membrane</keyword>
<dbReference type="GO" id="GO:0015179">
    <property type="term" value="F:L-amino acid transmembrane transporter activity"/>
    <property type="evidence" value="ECO:0007669"/>
    <property type="project" value="TreeGrafter"/>
</dbReference>
<feature type="transmembrane region" description="Helical" evidence="5">
    <location>
        <begin position="94"/>
        <end position="120"/>
    </location>
</feature>
<dbReference type="AlphaFoldDB" id="A0A6J4MKX8"/>
<feature type="transmembrane region" description="Helical" evidence="5">
    <location>
        <begin position="23"/>
        <end position="43"/>
    </location>
</feature>
<feature type="transmembrane region" description="Helical" evidence="5">
    <location>
        <begin position="413"/>
        <end position="432"/>
    </location>
</feature>
<feature type="transmembrane region" description="Helical" evidence="5">
    <location>
        <begin position="282"/>
        <end position="301"/>
    </location>
</feature>
<dbReference type="InterPro" id="IPR050598">
    <property type="entry name" value="AminoAcid_Transporter"/>
</dbReference>
<proteinExistence type="predicted"/>
<feature type="transmembrane region" description="Helical" evidence="5">
    <location>
        <begin position="381"/>
        <end position="401"/>
    </location>
</feature>
<feature type="transmembrane region" description="Helical" evidence="5">
    <location>
        <begin position="49"/>
        <end position="73"/>
    </location>
</feature>
<keyword evidence="2 5" id="KW-0812">Transmembrane</keyword>
<protein>
    <submittedName>
        <fullName evidence="6">Uncharacterized amino acid permease, GabP family</fullName>
    </submittedName>
</protein>
<organism evidence="6">
    <name type="scientific">uncultured Gemmatimonadaceae bacterium</name>
    <dbReference type="NCBI Taxonomy" id="246130"/>
    <lineage>
        <taxon>Bacteria</taxon>
        <taxon>Pseudomonadati</taxon>
        <taxon>Gemmatimonadota</taxon>
        <taxon>Gemmatimonadia</taxon>
        <taxon>Gemmatimonadales</taxon>
        <taxon>Gemmatimonadaceae</taxon>
        <taxon>environmental samples</taxon>
    </lineage>
</organism>
<dbReference type="PIRSF" id="PIRSF006060">
    <property type="entry name" value="AA_transporter"/>
    <property type="match status" value="1"/>
</dbReference>
<sequence length="477" mass="48061">MTSTTSGPSAAAPRRVLSTRDGVVLVVGLVVGAGIFRAPPLVAGQVSDAWSFVGLWAAGGLIALVGALCYAELASAYPHAGGEYHVLDRAFGRAAAFLLGWSRLAVLQTGSIALLAFVFADYAASLLFGAGPAPTAAVPLLAAGTIVALTLVNAAGLEPGRRTQYLLTAAELVGLCAVVVAGLVVAVRGAPDVAPPPQAAGAPAPNVALALVFVLLTFGGWSEAAYLSAELRDERHGVRRTLTWGVLIVTVLYLLANAAYLLALGLRGVAGSTAVAVDVARAAAGAWGAAAVGLVVMASALSSANATMITGARGSFAVGADVSALSALGVWHAAVGGPSAGPSAAAGGTPRRALVVQGGVSLVLVVFGALTRAGFETLVAYTAPVFWLTLLLMGLALFVLRRRDPTRARPFRVPLYPVTPLLFCATSAAMLYSSVAYAGPGALLGLAVMLAGVPVLLLDRVRARRAGAARATFDDSP</sequence>
<dbReference type="PANTHER" id="PTHR11785:SF512">
    <property type="entry name" value="SOBREMESA, ISOFORM B"/>
    <property type="match status" value="1"/>
</dbReference>
<keyword evidence="3 5" id="KW-1133">Transmembrane helix</keyword>
<evidence type="ECO:0000256" key="1">
    <source>
        <dbReference type="ARBA" id="ARBA00004141"/>
    </source>
</evidence>
<evidence type="ECO:0000256" key="3">
    <source>
        <dbReference type="ARBA" id="ARBA00022989"/>
    </source>
</evidence>
<evidence type="ECO:0000256" key="2">
    <source>
        <dbReference type="ARBA" id="ARBA00022692"/>
    </source>
</evidence>
<feature type="transmembrane region" description="Helical" evidence="5">
    <location>
        <begin position="438"/>
        <end position="458"/>
    </location>
</feature>
<dbReference type="InterPro" id="IPR002293">
    <property type="entry name" value="AA/rel_permease1"/>
</dbReference>
<feature type="transmembrane region" description="Helical" evidence="5">
    <location>
        <begin position="241"/>
        <end position="262"/>
    </location>
</feature>
<dbReference type="EMBL" id="CADCTX010000906">
    <property type="protein sequence ID" value="CAA9358069.1"/>
    <property type="molecule type" value="Genomic_DNA"/>
</dbReference>
<gene>
    <name evidence="6" type="ORF">AVDCRST_MAG40-3296</name>
</gene>
<dbReference type="Pfam" id="PF13520">
    <property type="entry name" value="AA_permease_2"/>
    <property type="match status" value="1"/>
</dbReference>
<feature type="transmembrane region" description="Helical" evidence="5">
    <location>
        <begin position="207"/>
        <end position="229"/>
    </location>
</feature>
<feature type="transmembrane region" description="Helical" evidence="5">
    <location>
        <begin position="132"/>
        <end position="153"/>
    </location>
</feature>
<dbReference type="Gene3D" id="1.20.1740.10">
    <property type="entry name" value="Amino acid/polyamine transporter I"/>
    <property type="match status" value="1"/>
</dbReference>
<feature type="transmembrane region" description="Helical" evidence="5">
    <location>
        <begin position="353"/>
        <end position="375"/>
    </location>
</feature>